<evidence type="ECO:0000256" key="1">
    <source>
        <dbReference type="SAM" id="MobiDB-lite"/>
    </source>
</evidence>
<name>A0A0S8FPR2_UNCW3</name>
<evidence type="ECO:0000313" key="3">
    <source>
        <dbReference type="Proteomes" id="UP000051373"/>
    </source>
</evidence>
<dbReference type="EMBL" id="LJUJ01000028">
    <property type="protein sequence ID" value="KPK62713.1"/>
    <property type="molecule type" value="Genomic_DNA"/>
</dbReference>
<gene>
    <name evidence="2" type="ORF">AMJ83_10085</name>
</gene>
<evidence type="ECO:0000313" key="2">
    <source>
        <dbReference type="EMBL" id="KPK62713.1"/>
    </source>
</evidence>
<feature type="compositionally biased region" description="Gly residues" evidence="1">
    <location>
        <begin position="494"/>
        <end position="503"/>
    </location>
</feature>
<accession>A0A0S8FPR2</accession>
<dbReference type="Proteomes" id="UP000051373">
    <property type="component" value="Unassembled WGS sequence"/>
</dbReference>
<proteinExistence type="predicted"/>
<dbReference type="AlphaFoldDB" id="A0A0S8FPR2"/>
<reference evidence="2 3" key="1">
    <citation type="journal article" date="2015" name="Microbiome">
        <title>Genomic resolution of linkages in carbon, nitrogen, and sulfur cycling among widespread estuary sediment bacteria.</title>
        <authorList>
            <person name="Baker B.J."/>
            <person name="Lazar C.S."/>
            <person name="Teske A.P."/>
            <person name="Dick G.J."/>
        </authorList>
    </citation>
    <scope>NUCLEOTIDE SEQUENCE [LARGE SCALE GENOMIC DNA]</scope>
    <source>
        <strain evidence="2">SM23_42</strain>
    </source>
</reference>
<comment type="caution">
    <text evidence="2">The sequence shown here is derived from an EMBL/GenBank/DDBJ whole genome shotgun (WGS) entry which is preliminary data.</text>
</comment>
<protein>
    <submittedName>
        <fullName evidence="2">Uncharacterized protein</fullName>
    </submittedName>
</protein>
<dbReference type="STRING" id="1703779.AMJ83_10085"/>
<feature type="region of interest" description="Disordered" evidence="1">
    <location>
        <begin position="493"/>
        <end position="521"/>
    </location>
</feature>
<sequence length="591" mass="66120">MKNPRRLSAVCVSLLLTLMATGILVAQLPKLPKVPTDISKQIPSLDAIMQGEAPVTTNLADAVTEVPFLDAFDLDGGTPLGVLNRNADGDFIIEEPGNYIYKVQSYCLKAGTYAPGGGNGYLYAPLKGSKSSIVSNILKNSVQHPEIPQRDIQVLLWAIIARTKLSDMSKDMQLTASKLLTPKEIFDLNGGALGLVPEDKFDHVFANTPEPLRRVLEAEAKLRNMLTEGESSYEELEQVAVLHGAPPAEKGDREVPENRWSYHPNGFFVRYRPLGYTQMIIQIYAPEVFHIERDEFGRITLIEDSLGRRIITEYDDTIEPAVISGEPSMKAYAFRLIRFERENPENFNETIHLEWKNVGWTFLGVPNGKGSVNISNGHYPDIRERYAWTKEHKDVITTLDKQFKANGTLDNAMNLGHYTAALVQATGGKHMNNKEWSDYDQINLVRKAWQYEINLREGGQRWGYAPRQDLFDELLARIGEIINPLLFADSDNGSGTGMGGGAAQPGQNGRQRLAPSGRGTDDANKCANDYAQCKDQAETDYWRCASQYVDDDLDPTGPPDEEWREGIRECANQLRRDIQDCRTLAQHCLEN</sequence>
<organism evidence="2 3">
    <name type="scientific">candidate division WOR_3 bacterium SM23_42</name>
    <dbReference type="NCBI Taxonomy" id="1703779"/>
    <lineage>
        <taxon>Bacteria</taxon>
        <taxon>Bacteria division WOR-3</taxon>
    </lineage>
</organism>